<dbReference type="Pfam" id="PF00589">
    <property type="entry name" value="Phage_integrase"/>
    <property type="match status" value="1"/>
</dbReference>
<keyword evidence="3" id="KW-0233">DNA recombination</keyword>
<evidence type="ECO:0000256" key="3">
    <source>
        <dbReference type="ARBA" id="ARBA00023172"/>
    </source>
</evidence>
<comment type="caution">
    <text evidence="5">The sequence shown here is derived from an EMBL/GenBank/DDBJ whole genome shotgun (WGS) entry which is preliminary data.</text>
</comment>
<reference evidence="5 6" key="1">
    <citation type="submission" date="2018-02" db="EMBL/GenBank/DDBJ databases">
        <title>Comparative analysis of genomes of three Brevibacillus laterosporus strains producers of potent antimicrobials isolated from silage.</title>
        <authorList>
            <person name="Kojic M."/>
            <person name="Miljkovic M."/>
            <person name="Studholme D."/>
            <person name="Filipic B."/>
        </authorList>
    </citation>
    <scope>NUCLEOTIDE SEQUENCE [LARGE SCALE GENOMIC DNA]</scope>
    <source>
        <strain evidence="5 6">BGSP11</strain>
    </source>
</reference>
<dbReference type="PANTHER" id="PTHR30349">
    <property type="entry name" value="PHAGE INTEGRASE-RELATED"/>
    <property type="match status" value="1"/>
</dbReference>
<organism evidence="5 6">
    <name type="scientific">Brevibacillus laterosporus</name>
    <name type="common">Bacillus laterosporus</name>
    <dbReference type="NCBI Taxonomy" id="1465"/>
    <lineage>
        <taxon>Bacteria</taxon>
        <taxon>Bacillati</taxon>
        <taxon>Bacillota</taxon>
        <taxon>Bacilli</taxon>
        <taxon>Bacillales</taxon>
        <taxon>Paenibacillaceae</taxon>
        <taxon>Brevibacillus</taxon>
    </lineage>
</organism>
<gene>
    <name evidence="5" type="ORF">C4A77_06200</name>
</gene>
<evidence type="ECO:0000259" key="4">
    <source>
        <dbReference type="PROSITE" id="PS51898"/>
    </source>
</evidence>
<feature type="domain" description="Tyr recombinase" evidence="4">
    <location>
        <begin position="20"/>
        <end position="222"/>
    </location>
</feature>
<evidence type="ECO:0000313" key="6">
    <source>
        <dbReference type="Proteomes" id="UP000239759"/>
    </source>
</evidence>
<dbReference type="GO" id="GO:0005737">
    <property type="term" value="C:cytoplasm"/>
    <property type="evidence" value="ECO:0007669"/>
    <property type="project" value="UniProtKB-SubCell"/>
</dbReference>
<evidence type="ECO:0000313" key="5">
    <source>
        <dbReference type="EMBL" id="PPB08875.1"/>
    </source>
</evidence>
<accession>A0AAP8U698</accession>
<dbReference type="RefSeq" id="WP_104031174.1">
    <property type="nucleotide sequence ID" value="NZ_PRKQ01000005.1"/>
</dbReference>
<keyword evidence="2" id="KW-0229">DNA integration</keyword>
<dbReference type="EMBL" id="PRKQ01000005">
    <property type="protein sequence ID" value="PPB08875.1"/>
    <property type="molecule type" value="Genomic_DNA"/>
</dbReference>
<dbReference type="InterPro" id="IPR011010">
    <property type="entry name" value="DNA_brk_join_enz"/>
</dbReference>
<comment type="subcellular location">
    <subcellularLocation>
        <location evidence="1">Cytoplasm</location>
    </subcellularLocation>
</comment>
<dbReference type="GO" id="GO:0006310">
    <property type="term" value="P:DNA recombination"/>
    <property type="evidence" value="ECO:0007669"/>
    <property type="project" value="UniProtKB-KW"/>
</dbReference>
<dbReference type="Proteomes" id="UP000239759">
    <property type="component" value="Unassembled WGS sequence"/>
</dbReference>
<dbReference type="Gene3D" id="1.10.443.10">
    <property type="entry name" value="Intergrase catalytic core"/>
    <property type="match status" value="1"/>
</dbReference>
<proteinExistence type="predicted"/>
<dbReference type="PROSITE" id="PS51898">
    <property type="entry name" value="TYR_RECOMBINASE"/>
    <property type="match status" value="1"/>
</dbReference>
<name>A0AAP8U698_BRELA</name>
<dbReference type="InterPro" id="IPR050090">
    <property type="entry name" value="Tyrosine_recombinase_XerCD"/>
</dbReference>
<dbReference type="InterPro" id="IPR013762">
    <property type="entry name" value="Integrase-like_cat_sf"/>
</dbReference>
<evidence type="ECO:0000256" key="2">
    <source>
        <dbReference type="ARBA" id="ARBA00022908"/>
    </source>
</evidence>
<dbReference type="GO" id="GO:0015074">
    <property type="term" value="P:DNA integration"/>
    <property type="evidence" value="ECO:0007669"/>
    <property type="project" value="UniProtKB-KW"/>
</dbReference>
<dbReference type="PANTHER" id="PTHR30349:SF77">
    <property type="entry name" value="TYROSINE RECOMBINASE XERC"/>
    <property type="match status" value="1"/>
</dbReference>
<dbReference type="GO" id="GO:0003677">
    <property type="term" value="F:DNA binding"/>
    <property type="evidence" value="ECO:0007669"/>
    <property type="project" value="InterPro"/>
</dbReference>
<dbReference type="AlphaFoldDB" id="A0AAP8U698"/>
<evidence type="ECO:0000256" key="1">
    <source>
        <dbReference type="ARBA" id="ARBA00004496"/>
    </source>
</evidence>
<protein>
    <recommendedName>
        <fullName evidence="4">Tyr recombinase domain-containing protein</fullName>
    </recommendedName>
</protein>
<dbReference type="InterPro" id="IPR002104">
    <property type="entry name" value="Integrase_catalytic"/>
</dbReference>
<dbReference type="SUPFAM" id="SSF56349">
    <property type="entry name" value="DNA breaking-rejoining enzymes"/>
    <property type="match status" value="1"/>
</dbReference>
<sequence>MAKIEIKSKRSTPAAVRARMKPKTIGSNDITEFIEFVYEGYKSVCTHKLQLKAHELNLIRDTALIALALGSGIRLSEIINLDLDMIDKKDRQLLISRKGNKEDAPYFSKEALGWLEKYLEIRESYYKPQKNEKALFLAISCGDSNGSRMHWRTFQNIVKKYGKAYGKPGLTPHGLRHSFASKYIEDPDSTLPSLQTQLGHSAITTTQTYTHTSEEQQKAAVDRVTR</sequence>